<keyword evidence="5" id="KW-0862">Zinc</keyword>
<dbReference type="AlphaFoldDB" id="A0A4C1W9T3"/>
<keyword evidence="3" id="KW-0677">Repeat</keyword>
<dbReference type="InterPro" id="IPR013087">
    <property type="entry name" value="Znf_C2H2_type"/>
</dbReference>
<evidence type="ECO:0000256" key="7">
    <source>
        <dbReference type="PROSITE-ProRule" id="PRU00042"/>
    </source>
</evidence>
<dbReference type="Pfam" id="PF00096">
    <property type="entry name" value="zf-C2H2"/>
    <property type="match status" value="2"/>
</dbReference>
<feature type="domain" description="C2H2-type" evidence="8">
    <location>
        <begin position="180"/>
        <end position="207"/>
    </location>
</feature>
<dbReference type="GO" id="GO:0005634">
    <property type="term" value="C:nucleus"/>
    <property type="evidence" value="ECO:0007669"/>
    <property type="project" value="UniProtKB-SubCell"/>
</dbReference>
<dbReference type="GO" id="GO:0008270">
    <property type="term" value="F:zinc ion binding"/>
    <property type="evidence" value="ECO:0007669"/>
    <property type="project" value="UniProtKB-KW"/>
</dbReference>
<evidence type="ECO:0000256" key="4">
    <source>
        <dbReference type="ARBA" id="ARBA00022771"/>
    </source>
</evidence>
<evidence type="ECO:0000256" key="5">
    <source>
        <dbReference type="ARBA" id="ARBA00022833"/>
    </source>
</evidence>
<organism evidence="9 10">
    <name type="scientific">Eumeta variegata</name>
    <name type="common">Bagworm moth</name>
    <name type="synonym">Eumeta japonica</name>
    <dbReference type="NCBI Taxonomy" id="151549"/>
    <lineage>
        <taxon>Eukaryota</taxon>
        <taxon>Metazoa</taxon>
        <taxon>Ecdysozoa</taxon>
        <taxon>Arthropoda</taxon>
        <taxon>Hexapoda</taxon>
        <taxon>Insecta</taxon>
        <taxon>Pterygota</taxon>
        <taxon>Neoptera</taxon>
        <taxon>Endopterygota</taxon>
        <taxon>Lepidoptera</taxon>
        <taxon>Glossata</taxon>
        <taxon>Ditrysia</taxon>
        <taxon>Tineoidea</taxon>
        <taxon>Psychidae</taxon>
        <taxon>Oiketicinae</taxon>
        <taxon>Eumeta</taxon>
    </lineage>
</organism>
<accession>A0A4C1W9T3</accession>
<keyword evidence="10" id="KW-1185">Reference proteome</keyword>
<keyword evidence="2" id="KW-0479">Metal-binding</keyword>
<sequence length="306" mass="35159">MNQEELDENIIMFTHDSGLIEFYRISSDGSLVLGIPGGVPHPAGYAQLFQANIEYLSASGDIEKKKKANMGAKIGAHICEICGHVLPNKESLEEHYDKKHDKKYMCYYCGKSYKGEISFEAHIKKHEKYNSNNKDSNESEVNISWLDNGSNENSSASFDTKQQQQQQIVSVDDAKKGKESYCEQCNRGFVDARALMWHKRLHNNEKPYICDVCGKSFVTLNRRNQHALCAHSAPTRRCPICPALFHLRSMVNSHIRKVHLNFHKRRNRVSKHHQVHWRTEPVPIQELSISVQNELLEMRTKDLPLI</sequence>
<gene>
    <name evidence="9" type="ORF">EVAR_30344_1</name>
</gene>
<dbReference type="PANTHER" id="PTHR24406">
    <property type="entry name" value="TRANSCRIPTIONAL REPRESSOR CTCFL-RELATED"/>
    <property type="match status" value="1"/>
</dbReference>
<evidence type="ECO:0000256" key="1">
    <source>
        <dbReference type="ARBA" id="ARBA00004123"/>
    </source>
</evidence>
<comment type="subcellular location">
    <subcellularLocation>
        <location evidence="1">Nucleus</location>
    </subcellularLocation>
</comment>
<name>A0A4C1W9T3_EUMVA</name>
<dbReference type="PROSITE" id="PS50157">
    <property type="entry name" value="ZINC_FINGER_C2H2_2"/>
    <property type="match status" value="3"/>
</dbReference>
<dbReference type="Gene3D" id="3.30.160.60">
    <property type="entry name" value="Classic Zinc Finger"/>
    <property type="match status" value="3"/>
</dbReference>
<evidence type="ECO:0000259" key="8">
    <source>
        <dbReference type="PROSITE" id="PS50157"/>
    </source>
</evidence>
<keyword evidence="6" id="KW-0539">Nucleus</keyword>
<dbReference type="OrthoDB" id="6102613at2759"/>
<evidence type="ECO:0000313" key="10">
    <source>
        <dbReference type="Proteomes" id="UP000299102"/>
    </source>
</evidence>
<feature type="domain" description="C2H2-type" evidence="8">
    <location>
        <begin position="104"/>
        <end position="131"/>
    </location>
</feature>
<dbReference type="Proteomes" id="UP000299102">
    <property type="component" value="Unassembled WGS sequence"/>
</dbReference>
<evidence type="ECO:0000313" key="9">
    <source>
        <dbReference type="EMBL" id="GBP47630.1"/>
    </source>
</evidence>
<reference evidence="9 10" key="1">
    <citation type="journal article" date="2019" name="Commun. Biol.">
        <title>The bagworm genome reveals a unique fibroin gene that provides high tensile strength.</title>
        <authorList>
            <person name="Kono N."/>
            <person name="Nakamura H."/>
            <person name="Ohtoshi R."/>
            <person name="Tomita M."/>
            <person name="Numata K."/>
            <person name="Arakawa K."/>
        </authorList>
    </citation>
    <scope>NUCLEOTIDE SEQUENCE [LARGE SCALE GENOMIC DNA]</scope>
</reference>
<dbReference type="InterPro" id="IPR036236">
    <property type="entry name" value="Znf_C2H2_sf"/>
</dbReference>
<dbReference type="SUPFAM" id="SSF57667">
    <property type="entry name" value="beta-beta-alpha zinc fingers"/>
    <property type="match status" value="1"/>
</dbReference>
<dbReference type="FunFam" id="3.30.160.60:FF:000446">
    <property type="entry name" value="Zinc finger protein"/>
    <property type="match status" value="1"/>
</dbReference>
<dbReference type="STRING" id="151549.A0A4C1W9T3"/>
<feature type="domain" description="C2H2-type" evidence="8">
    <location>
        <begin position="208"/>
        <end position="236"/>
    </location>
</feature>
<evidence type="ECO:0000256" key="6">
    <source>
        <dbReference type="ARBA" id="ARBA00023242"/>
    </source>
</evidence>
<dbReference type="SMART" id="SM00355">
    <property type="entry name" value="ZnF_C2H2"/>
    <property type="match status" value="5"/>
</dbReference>
<dbReference type="InterPro" id="IPR050888">
    <property type="entry name" value="ZnF_C2H2-type_TF"/>
</dbReference>
<proteinExistence type="predicted"/>
<dbReference type="Pfam" id="PF13912">
    <property type="entry name" value="zf-C2H2_6"/>
    <property type="match status" value="1"/>
</dbReference>
<dbReference type="EMBL" id="BGZK01000505">
    <property type="protein sequence ID" value="GBP47630.1"/>
    <property type="molecule type" value="Genomic_DNA"/>
</dbReference>
<evidence type="ECO:0000256" key="3">
    <source>
        <dbReference type="ARBA" id="ARBA00022737"/>
    </source>
</evidence>
<protein>
    <submittedName>
        <fullName evidence="9">Zinc finger protein</fullName>
    </submittedName>
</protein>
<keyword evidence="4 7" id="KW-0863">Zinc-finger</keyword>
<dbReference type="PROSITE" id="PS00028">
    <property type="entry name" value="ZINC_FINGER_C2H2_1"/>
    <property type="match status" value="5"/>
</dbReference>
<comment type="caution">
    <text evidence="9">The sequence shown here is derived from an EMBL/GenBank/DDBJ whole genome shotgun (WGS) entry which is preliminary data.</text>
</comment>
<evidence type="ECO:0000256" key="2">
    <source>
        <dbReference type="ARBA" id="ARBA00022723"/>
    </source>
</evidence>